<keyword evidence="1" id="KW-1133">Transmembrane helix</keyword>
<proteinExistence type="predicted"/>
<keyword evidence="1" id="KW-0812">Transmembrane</keyword>
<organism evidence="2">
    <name type="scientific">Lepeophtheirus salmonis</name>
    <name type="common">Salmon louse</name>
    <name type="synonym">Caligus salmonis</name>
    <dbReference type="NCBI Taxonomy" id="72036"/>
    <lineage>
        <taxon>Eukaryota</taxon>
        <taxon>Metazoa</taxon>
        <taxon>Ecdysozoa</taxon>
        <taxon>Arthropoda</taxon>
        <taxon>Crustacea</taxon>
        <taxon>Multicrustacea</taxon>
        <taxon>Hexanauplia</taxon>
        <taxon>Copepoda</taxon>
        <taxon>Siphonostomatoida</taxon>
        <taxon>Caligidae</taxon>
        <taxon>Lepeophtheirus</taxon>
    </lineage>
</organism>
<evidence type="ECO:0000256" key="1">
    <source>
        <dbReference type="SAM" id="Phobius"/>
    </source>
</evidence>
<protein>
    <submittedName>
        <fullName evidence="2">Uncharacterized protein</fullName>
    </submittedName>
</protein>
<feature type="transmembrane region" description="Helical" evidence="1">
    <location>
        <begin position="17"/>
        <end position="38"/>
    </location>
</feature>
<name>A0A0K2TVV0_LEPSM</name>
<keyword evidence="1" id="KW-0472">Membrane</keyword>
<dbReference type="AlphaFoldDB" id="A0A0K2TVV0"/>
<evidence type="ECO:0000313" key="2">
    <source>
        <dbReference type="EMBL" id="CDW29506.1"/>
    </source>
</evidence>
<dbReference type="EMBL" id="HACA01012145">
    <property type="protein sequence ID" value="CDW29506.1"/>
    <property type="molecule type" value="Transcribed_RNA"/>
</dbReference>
<reference evidence="2" key="1">
    <citation type="submission" date="2014-05" db="EMBL/GenBank/DDBJ databases">
        <authorList>
            <person name="Chronopoulou M."/>
        </authorList>
    </citation>
    <scope>NUCLEOTIDE SEQUENCE</scope>
    <source>
        <tissue evidence="2">Whole organism</tissue>
    </source>
</reference>
<accession>A0A0K2TVV0</accession>
<sequence>MEPIKVISWWWYDRSRASIILTILLLCSATLFLVIIPLRSLVSTKPSLTSQPFFCQSPSSLRLQHCTYSDRCSPQSHHNSASTF</sequence>